<feature type="transmembrane region" description="Helical" evidence="8">
    <location>
        <begin position="198"/>
        <end position="223"/>
    </location>
</feature>
<protein>
    <submittedName>
        <fullName evidence="10">Dolichyl-phosphate-mannose-protein mannosyltransferase</fullName>
    </submittedName>
</protein>
<dbReference type="STRING" id="478744.SAMN05444359_116115"/>
<organism evidence="10 11">
    <name type="scientific">Neolewinella agarilytica</name>
    <dbReference type="NCBI Taxonomy" id="478744"/>
    <lineage>
        <taxon>Bacteria</taxon>
        <taxon>Pseudomonadati</taxon>
        <taxon>Bacteroidota</taxon>
        <taxon>Saprospiria</taxon>
        <taxon>Saprospirales</taxon>
        <taxon>Lewinellaceae</taxon>
        <taxon>Neolewinella</taxon>
    </lineage>
</organism>
<evidence type="ECO:0000256" key="3">
    <source>
        <dbReference type="ARBA" id="ARBA00022676"/>
    </source>
</evidence>
<evidence type="ECO:0000256" key="8">
    <source>
        <dbReference type="SAM" id="Phobius"/>
    </source>
</evidence>
<proteinExistence type="predicted"/>
<feature type="domain" description="Glycosyltransferase RgtA/B/C/D-like" evidence="9">
    <location>
        <begin position="55"/>
        <end position="213"/>
    </location>
</feature>
<evidence type="ECO:0000256" key="7">
    <source>
        <dbReference type="ARBA" id="ARBA00023136"/>
    </source>
</evidence>
<feature type="transmembrane region" description="Helical" evidence="8">
    <location>
        <begin position="317"/>
        <end position="335"/>
    </location>
</feature>
<dbReference type="GO" id="GO:0016763">
    <property type="term" value="F:pentosyltransferase activity"/>
    <property type="evidence" value="ECO:0007669"/>
    <property type="project" value="TreeGrafter"/>
</dbReference>
<dbReference type="EMBL" id="FOFB01000016">
    <property type="protein sequence ID" value="SEQ82665.1"/>
    <property type="molecule type" value="Genomic_DNA"/>
</dbReference>
<evidence type="ECO:0000256" key="2">
    <source>
        <dbReference type="ARBA" id="ARBA00022475"/>
    </source>
</evidence>
<keyword evidence="7 8" id="KW-0472">Membrane</keyword>
<dbReference type="InterPro" id="IPR038731">
    <property type="entry name" value="RgtA/B/C-like"/>
</dbReference>
<evidence type="ECO:0000259" key="9">
    <source>
        <dbReference type="Pfam" id="PF13231"/>
    </source>
</evidence>
<evidence type="ECO:0000256" key="4">
    <source>
        <dbReference type="ARBA" id="ARBA00022679"/>
    </source>
</evidence>
<keyword evidence="3 10" id="KW-0328">Glycosyltransferase</keyword>
<keyword evidence="2" id="KW-1003">Cell membrane</keyword>
<dbReference type="GO" id="GO:0009103">
    <property type="term" value="P:lipopolysaccharide biosynthetic process"/>
    <property type="evidence" value="ECO:0007669"/>
    <property type="project" value="UniProtKB-ARBA"/>
</dbReference>
<feature type="transmembrane region" description="Helical" evidence="8">
    <location>
        <begin position="288"/>
        <end position="305"/>
    </location>
</feature>
<feature type="transmembrane region" description="Helical" evidence="8">
    <location>
        <begin position="60"/>
        <end position="93"/>
    </location>
</feature>
<name>A0A1H9J7S3_9BACT</name>
<dbReference type="PANTHER" id="PTHR33908:SF11">
    <property type="entry name" value="MEMBRANE PROTEIN"/>
    <property type="match status" value="1"/>
</dbReference>
<evidence type="ECO:0000256" key="1">
    <source>
        <dbReference type="ARBA" id="ARBA00004651"/>
    </source>
</evidence>
<dbReference type="OrthoDB" id="345761at2"/>
<dbReference type="GO" id="GO:0005886">
    <property type="term" value="C:plasma membrane"/>
    <property type="evidence" value="ECO:0007669"/>
    <property type="project" value="UniProtKB-SubCell"/>
</dbReference>
<evidence type="ECO:0000256" key="5">
    <source>
        <dbReference type="ARBA" id="ARBA00022692"/>
    </source>
</evidence>
<dbReference type="Pfam" id="PF13231">
    <property type="entry name" value="PMT_2"/>
    <property type="match status" value="1"/>
</dbReference>
<evidence type="ECO:0000313" key="10">
    <source>
        <dbReference type="EMBL" id="SEQ82665.1"/>
    </source>
</evidence>
<evidence type="ECO:0000256" key="6">
    <source>
        <dbReference type="ARBA" id="ARBA00022989"/>
    </source>
</evidence>
<feature type="transmembrane region" description="Helical" evidence="8">
    <location>
        <begin position="131"/>
        <end position="150"/>
    </location>
</feature>
<dbReference type="RefSeq" id="WP_090169959.1">
    <property type="nucleotide sequence ID" value="NZ_FOFB01000016.1"/>
</dbReference>
<sequence>MRKYYWLALFLLLAIALRWGSFFISVINHDESTYIVIAEEMLRGELYFRDVVDTKPIGIFWIYMLLIKLTGGSLVALRAAAAVVVGLGSWGLFLSGRRATGSERVGVAAGVIYAFVCSIYTYYGLSPNTEIFFNVFTIFAVTIAVAPRIRPGHADAFRHWPLAGLLLGCAVAIKPFAAAEALAIGLFMLWYYGRQGAWSRAVFSGLALVAGFLVPLAVVYLYYRQAGLLEAFQFYTFEVAGAYPVDLPWYLRLKYMGDYLLRYSPFVILGAGALVQWKRFKSKEGLQWGYYLLLQFLLVSVVVLITGKRFGHYQVQLHPVLSLLAACWWAPGLTIFPRLRRERLRKWTPTIVASLALLLGVVHLQHYTKKDDKPARIAAYFEDKLAPGETFFGINGWQITHHLLDRPVPTPYVHSSLLYLDHHVRAFQIDELAEAERIINDPTVIYLVGRAQDSNADTPLTERLLEVFEPFGEIGEDIRVWKRVPPASAGG</sequence>
<dbReference type="PANTHER" id="PTHR33908">
    <property type="entry name" value="MANNOSYLTRANSFERASE YKCB-RELATED"/>
    <property type="match status" value="1"/>
</dbReference>
<gene>
    <name evidence="10" type="ORF">SAMN05444359_116115</name>
</gene>
<accession>A0A1H9J7S3</accession>
<dbReference type="InterPro" id="IPR050297">
    <property type="entry name" value="LipidA_mod_glycosyltrf_83"/>
</dbReference>
<dbReference type="InParanoid" id="A0A1H9J7S3"/>
<reference evidence="11" key="1">
    <citation type="submission" date="2016-10" db="EMBL/GenBank/DDBJ databases">
        <authorList>
            <person name="Varghese N."/>
            <person name="Submissions S."/>
        </authorList>
    </citation>
    <scope>NUCLEOTIDE SEQUENCE [LARGE SCALE GENOMIC DNA]</scope>
    <source>
        <strain evidence="11">DSM 24740</strain>
    </source>
</reference>
<keyword evidence="4 10" id="KW-0808">Transferase</keyword>
<keyword evidence="5 8" id="KW-0812">Transmembrane</keyword>
<comment type="subcellular location">
    <subcellularLocation>
        <location evidence="1">Cell membrane</location>
        <topology evidence="1">Multi-pass membrane protein</topology>
    </subcellularLocation>
</comment>
<feature type="transmembrane region" description="Helical" evidence="8">
    <location>
        <begin position="259"/>
        <end position="276"/>
    </location>
</feature>
<dbReference type="AlphaFoldDB" id="A0A1H9J7S3"/>
<keyword evidence="6 8" id="KW-1133">Transmembrane helix</keyword>
<feature type="transmembrane region" description="Helical" evidence="8">
    <location>
        <begin position="105"/>
        <end position="125"/>
    </location>
</feature>
<feature type="transmembrane region" description="Helical" evidence="8">
    <location>
        <begin position="162"/>
        <end position="192"/>
    </location>
</feature>
<dbReference type="Proteomes" id="UP000199021">
    <property type="component" value="Unassembled WGS sequence"/>
</dbReference>
<keyword evidence="11" id="KW-1185">Reference proteome</keyword>
<evidence type="ECO:0000313" key="11">
    <source>
        <dbReference type="Proteomes" id="UP000199021"/>
    </source>
</evidence>